<dbReference type="Proteomes" id="UP000828390">
    <property type="component" value="Unassembled WGS sequence"/>
</dbReference>
<evidence type="ECO:0000313" key="7">
    <source>
        <dbReference type="EMBL" id="KAH3720449.1"/>
    </source>
</evidence>
<dbReference type="Pfam" id="PF00096">
    <property type="entry name" value="zf-C2H2"/>
    <property type="match status" value="3"/>
</dbReference>
<gene>
    <name evidence="7" type="ORF">DPMN_063348</name>
</gene>
<organism evidence="7 8">
    <name type="scientific">Dreissena polymorpha</name>
    <name type="common">Zebra mussel</name>
    <name type="synonym">Mytilus polymorpha</name>
    <dbReference type="NCBI Taxonomy" id="45954"/>
    <lineage>
        <taxon>Eukaryota</taxon>
        <taxon>Metazoa</taxon>
        <taxon>Spiralia</taxon>
        <taxon>Lophotrochozoa</taxon>
        <taxon>Mollusca</taxon>
        <taxon>Bivalvia</taxon>
        <taxon>Autobranchia</taxon>
        <taxon>Heteroconchia</taxon>
        <taxon>Euheterodonta</taxon>
        <taxon>Imparidentia</taxon>
        <taxon>Neoheterodontei</taxon>
        <taxon>Myida</taxon>
        <taxon>Dreissenoidea</taxon>
        <taxon>Dreissenidae</taxon>
        <taxon>Dreissena</taxon>
    </lineage>
</organism>
<keyword evidence="1" id="KW-0479">Metal-binding</keyword>
<dbReference type="SMART" id="SM00355">
    <property type="entry name" value="ZnF_C2H2"/>
    <property type="match status" value="9"/>
</dbReference>
<dbReference type="GO" id="GO:0000981">
    <property type="term" value="F:DNA-binding transcription factor activity, RNA polymerase II-specific"/>
    <property type="evidence" value="ECO:0007669"/>
    <property type="project" value="TreeGrafter"/>
</dbReference>
<feature type="domain" description="C2H2-type" evidence="6">
    <location>
        <begin position="382"/>
        <end position="410"/>
    </location>
</feature>
<dbReference type="PANTHER" id="PTHR24379">
    <property type="entry name" value="KRAB AND ZINC FINGER DOMAIN-CONTAINING"/>
    <property type="match status" value="1"/>
</dbReference>
<reference evidence="7" key="2">
    <citation type="submission" date="2020-11" db="EMBL/GenBank/DDBJ databases">
        <authorList>
            <person name="McCartney M.A."/>
            <person name="Auch B."/>
            <person name="Kono T."/>
            <person name="Mallez S."/>
            <person name="Becker A."/>
            <person name="Gohl D.M."/>
            <person name="Silverstein K.A.T."/>
            <person name="Koren S."/>
            <person name="Bechman K.B."/>
            <person name="Herman A."/>
            <person name="Abrahante J.E."/>
            <person name="Garbe J."/>
        </authorList>
    </citation>
    <scope>NUCLEOTIDE SEQUENCE</scope>
    <source>
        <strain evidence="7">Duluth1</strain>
        <tissue evidence="7">Whole animal</tissue>
    </source>
</reference>
<evidence type="ECO:0000256" key="1">
    <source>
        <dbReference type="ARBA" id="ARBA00022723"/>
    </source>
</evidence>
<proteinExistence type="predicted"/>
<keyword evidence="2" id="KW-0677">Repeat</keyword>
<dbReference type="InterPro" id="IPR013087">
    <property type="entry name" value="Znf_C2H2_type"/>
</dbReference>
<accession>A0A9D4CBJ2</accession>
<dbReference type="FunFam" id="3.30.160.60:FF:000100">
    <property type="entry name" value="Zinc finger 45-like"/>
    <property type="match status" value="1"/>
</dbReference>
<evidence type="ECO:0000256" key="4">
    <source>
        <dbReference type="ARBA" id="ARBA00022833"/>
    </source>
</evidence>
<dbReference type="SUPFAM" id="SSF57667">
    <property type="entry name" value="beta-beta-alpha zinc fingers"/>
    <property type="match status" value="3"/>
</dbReference>
<evidence type="ECO:0000256" key="5">
    <source>
        <dbReference type="PROSITE-ProRule" id="PRU00042"/>
    </source>
</evidence>
<reference evidence="7" key="1">
    <citation type="journal article" date="2019" name="bioRxiv">
        <title>The Genome of the Zebra Mussel, Dreissena polymorpha: A Resource for Invasive Species Research.</title>
        <authorList>
            <person name="McCartney M.A."/>
            <person name="Auch B."/>
            <person name="Kono T."/>
            <person name="Mallez S."/>
            <person name="Zhang Y."/>
            <person name="Obille A."/>
            <person name="Becker A."/>
            <person name="Abrahante J.E."/>
            <person name="Garbe J."/>
            <person name="Badalamenti J.P."/>
            <person name="Herman A."/>
            <person name="Mangelson H."/>
            <person name="Liachko I."/>
            <person name="Sullivan S."/>
            <person name="Sone E.D."/>
            <person name="Koren S."/>
            <person name="Silverstein K.A.T."/>
            <person name="Beckman K.B."/>
            <person name="Gohl D.M."/>
        </authorList>
    </citation>
    <scope>NUCLEOTIDE SEQUENCE</scope>
    <source>
        <strain evidence="7">Duluth1</strain>
        <tissue evidence="7">Whole animal</tissue>
    </source>
</reference>
<evidence type="ECO:0000259" key="6">
    <source>
        <dbReference type="PROSITE" id="PS50157"/>
    </source>
</evidence>
<evidence type="ECO:0000256" key="2">
    <source>
        <dbReference type="ARBA" id="ARBA00022737"/>
    </source>
</evidence>
<name>A0A9D4CBJ2_DREPO</name>
<feature type="domain" description="C2H2-type" evidence="6">
    <location>
        <begin position="471"/>
        <end position="499"/>
    </location>
</feature>
<dbReference type="GO" id="GO:0005634">
    <property type="term" value="C:nucleus"/>
    <property type="evidence" value="ECO:0007669"/>
    <property type="project" value="TreeGrafter"/>
</dbReference>
<dbReference type="FunFam" id="3.30.160.60:FF:000688">
    <property type="entry name" value="zinc finger protein 197 isoform X1"/>
    <property type="match status" value="1"/>
</dbReference>
<evidence type="ECO:0000313" key="8">
    <source>
        <dbReference type="Proteomes" id="UP000828390"/>
    </source>
</evidence>
<protein>
    <recommendedName>
        <fullName evidence="6">C2H2-type domain-containing protein</fullName>
    </recommendedName>
</protein>
<comment type="caution">
    <text evidence="7">The sequence shown here is derived from an EMBL/GenBank/DDBJ whole genome shotgun (WGS) entry which is preliminary data.</text>
</comment>
<dbReference type="Gene3D" id="3.30.160.60">
    <property type="entry name" value="Classic Zinc Finger"/>
    <property type="match status" value="5"/>
</dbReference>
<sequence length="806" mass="90481">MDDEIFSQVTACLSAKVLDRIHGDKKIFLAENVCPLGVLVSDNLENAEVFVTGNLKQIVACWSILNCKLIEENQDVLKNVLNPEFCWLCKSFPTRTEVIKPRSVSSELQSNKENKSKNSANVKVYVSKRGKAVESEEDETPVYLPRKKSKYGRSIKIPQHLKSDIVDLNFLNKESEDEKEEKEGSQNDLDFIVKSDRLNYLKKDYKVKETRSRNIKILAPKGDKRSLRRYYEEKMPFKFFCTKCSFKTKRQCHFDSHMEYHTSHPDIELFRCGICDFTTVRGSVLARHKLTHSATILKCSESGDCSFVTDNPKSLKDHMRKKHNIIEKEESGEKPNAEESFFDQPVKCDLCIFTTTSRIKLDEHSKTHSEVLQTSISGQHVFSCKLCPYQGKRKVNLMRHLDSVHTGRRPHLCDLCGMAFKRSDALQAHKETHLDRSKRKLPFQCLKCGKAFRAKFLLKEHQAVHSTLRLHQCHICGQLFKTPIVQKRHMQLVHNSSQKHICQVCNRGFSTKYVLKRHKRVHEDTNAVIGVENNLTDEAQNGENVGKLAGVNAESKLFLAKYVNRKLGVLGPEQKVASENESAIESIMISAENLQGFDQGLEQTSEGIHVGVATVYVDETEAGLGVEGAEVVRINDLKRTQPLFMPATSTVVFVTSAGHAAGSDIVQNLNTFIGVDVGGDHIQSIEGKAINELYIETEVREEEIQSSVAGSSASSLLGTAGTEQVFETRAVPQEMDSSQVLSDEGQTTLNLELLDGQDVFEQGQIIGDGEFLELIASDGRTYHLKIEGLGIENILSLPSNSSSQTD</sequence>
<dbReference type="PANTHER" id="PTHR24379:SF127">
    <property type="entry name" value="BLOODY FINGERS-RELATED"/>
    <property type="match status" value="1"/>
</dbReference>
<feature type="domain" description="C2H2-type" evidence="6">
    <location>
        <begin position="500"/>
        <end position="527"/>
    </location>
</feature>
<dbReference type="EMBL" id="JAIWYP010000013">
    <property type="protein sequence ID" value="KAH3720449.1"/>
    <property type="molecule type" value="Genomic_DNA"/>
</dbReference>
<dbReference type="InterPro" id="IPR036236">
    <property type="entry name" value="Znf_C2H2_sf"/>
</dbReference>
<dbReference type="GO" id="GO:0000977">
    <property type="term" value="F:RNA polymerase II transcription regulatory region sequence-specific DNA binding"/>
    <property type="evidence" value="ECO:0007669"/>
    <property type="project" value="TreeGrafter"/>
</dbReference>
<dbReference type="GO" id="GO:0008270">
    <property type="term" value="F:zinc ion binding"/>
    <property type="evidence" value="ECO:0007669"/>
    <property type="project" value="UniProtKB-KW"/>
</dbReference>
<dbReference type="PROSITE" id="PS50157">
    <property type="entry name" value="ZINC_FINGER_C2H2_2"/>
    <property type="match status" value="5"/>
</dbReference>
<feature type="domain" description="C2H2-type" evidence="6">
    <location>
        <begin position="443"/>
        <end position="470"/>
    </location>
</feature>
<keyword evidence="4" id="KW-0862">Zinc</keyword>
<dbReference type="OrthoDB" id="3561125at2759"/>
<feature type="domain" description="C2H2-type" evidence="6">
    <location>
        <begin position="411"/>
        <end position="438"/>
    </location>
</feature>
<keyword evidence="8" id="KW-1185">Reference proteome</keyword>
<evidence type="ECO:0000256" key="3">
    <source>
        <dbReference type="ARBA" id="ARBA00022771"/>
    </source>
</evidence>
<keyword evidence="3 5" id="KW-0863">Zinc-finger</keyword>
<dbReference type="AlphaFoldDB" id="A0A9D4CBJ2"/>
<dbReference type="PROSITE" id="PS00028">
    <property type="entry name" value="ZINC_FINGER_C2H2_1"/>
    <property type="match status" value="4"/>
</dbReference>